<protein>
    <recommendedName>
        <fullName evidence="3">AT-hook motif nuclear-localized protein</fullName>
    </recommendedName>
</protein>
<dbReference type="Proteomes" id="UP000266723">
    <property type="component" value="Unassembled WGS sequence"/>
</dbReference>
<accession>A0ABQ7AD55</accession>
<comment type="caution">
    <text evidence="1">The sequence shown here is derived from an EMBL/GenBank/DDBJ whole genome shotgun (WGS) entry which is preliminary data.</text>
</comment>
<evidence type="ECO:0008006" key="3">
    <source>
        <dbReference type="Google" id="ProtNLM"/>
    </source>
</evidence>
<dbReference type="EMBL" id="QGKV02002055">
    <property type="protein sequence ID" value="KAF3495624.1"/>
    <property type="molecule type" value="Genomic_DNA"/>
</dbReference>
<name>A0ABQ7AD55_BRACR</name>
<reference evidence="1 2" key="1">
    <citation type="journal article" date="2020" name="BMC Genomics">
        <title>Intraspecific diversification of the crop wild relative Brassica cretica Lam. using demographic model selection.</title>
        <authorList>
            <person name="Kioukis A."/>
            <person name="Michalopoulou V.A."/>
            <person name="Briers L."/>
            <person name="Pirintsos S."/>
            <person name="Studholme D.J."/>
            <person name="Pavlidis P."/>
            <person name="Sarris P.F."/>
        </authorList>
    </citation>
    <scope>NUCLEOTIDE SEQUENCE [LARGE SCALE GENOMIC DNA]</scope>
    <source>
        <strain evidence="2">cv. PFS-1207/04</strain>
    </source>
</reference>
<keyword evidence="2" id="KW-1185">Reference proteome</keyword>
<proteinExistence type="predicted"/>
<sequence>MFTFTTTIGKSQNIRGGTRRLYIEGSFTPTQHTQLWSQVKLLMIYEETQGDSSTLSIAAPGPESISHTCGSGMMCPVVLVRGSPLMIEYLGTRAGLLGGQVVRSLRTQARVPPVRNSVEPVLLGTIDALSVAWLPGTEGDAESCLAIIPSTACCHARG</sequence>
<gene>
    <name evidence="1" type="ORF">DY000_02056914</name>
</gene>
<organism evidence="1 2">
    <name type="scientific">Brassica cretica</name>
    <name type="common">Mustard</name>
    <dbReference type="NCBI Taxonomy" id="69181"/>
    <lineage>
        <taxon>Eukaryota</taxon>
        <taxon>Viridiplantae</taxon>
        <taxon>Streptophyta</taxon>
        <taxon>Embryophyta</taxon>
        <taxon>Tracheophyta</taxon>
        <taxon>Spermatophyta</taxon>
        <taxon>Magnoliopsida</taxon>
        <taxon>eudicotyledons</taxon>
        <taxon>Gunneridae</taxon>
        <taxon>Pentapetalae</taxon>
        <taxon>rosids</taxon>
        <taxon>malvids</taxon>
        <taxon>Brassicales</taxon>
        <taxon>Brassicaceae</taxon>
        <taxon>Brassiceae</taxon>
        <taxon>Brassica</taxon>
    </lineage>
</organism>
<evidence type="ECO:0000313" key="1">
    <source>
        <dbReference type="EMBL" id="KAF3495624.1"/>
    </source>
</evidence>
<evidence type="ECO:0000313" key="2">
    <source>
        <dbReference type="Proteomes" id="UP000266723"/>
    </source>
</evidence>